<organism evidence="1 2">
    <name type="scientific">Aphis craccivora</name>
    <name type="common">Cowpea aphid</name>
    <dbReference type="NCBI Taxonomy" id="307492"/>
    <lineage>
        <taxon>Eukaryota</taxon>
        <taxon>Metazoa</taxon>
        <taxon>Ecdysozoa</taxon>
        <taxon>Arthropoda</taxon>
        <taxon>Hexapoda</taxon>
        <taxon>Insecta</taxon>
        <taxon>Pterygota</taxon>
        <taxon>Neoptera</taxon>
        <taxon>Paraneoptera</taxon>
        <taxon>Hemiptera</taxon>
        <taxon>Sternorrhyncha</taxon>
        <taxon>Aphidomorpha</taxon>
        <taxon>Aphidoidea</taxon>
        <taxon>Aphididae</taxon>
        <taxon>Aphidini</taxon>
        <taxon>Aphis</taxon>
        <taxon>Aphis</taxon>
    </lineage>
</organism>
<gene>
    <name evidence="1" type="ORF">FWK35_00023380</name>
</gene>
<comment type="caution">
    <text evidence="1">The sequence shown here is derived from an EMBL/GenBank/DDBJ whole genome shotgun (WGS) entry which is preliminary data.</text>
</comment>
<evidence type="ECO:0000313" key="2">
    <source>
        <dbReference type="Proteomes" id="UP000478052"/>
    </source>
</evidence>
<evidence type="ECO:0000313" key="1">
    <source>
        <dbReference type="EMBL" id="KAF0771666.1"/>
    </source>
</evidence>
<accession>A0A6G0ZLR0</accession>
<sequence>MAGSIAIMKKLNKQKCFTYVPPTPPTELIDCNYFILDFADRTFLNVGFDFEDKTPSRYVSIYVRGFFKMDILADGEYTILHKNLENRFFWKMNLPHLNIGVSRVKEKEGRRVLFDRKNVLKLQYNIEKSIFETIAQKSAIIRPVLLRRFEIIGNYIDRTFTNVLKTIEEIIILLKKPS</sequence>
<proteinExistence type="predicted"/>
<keyword evidence="2" id="KW-1185">Reference proteome</keyword>
<protein>
    <submittedName>
        <fullName evidence="1">Uncharacterized protein</fullName>
    </submittedName>
</protein>
<dbReference type="AlphaFoldDB" id="A0A6G0ZLR0"/>
<dbReference type="EMBL" id="VUJU01000266">
    <property type="protein sequence ID" value="KAF0771666.1"/>
    <property type="molecule type" value="Genomic_DNA"/>
</dbReference>
<reference evidence="1 2" key="1">
    <citation type="submission" date="2019-08" db="EMBL/GenBank/DDBJ databases">
        <title>Whole genome of Aphis craccivora.</title>
        <authorList>
            <person name="Voronova N.V."/>
            <person name="Shulinski R.S."/>
            <person name="Bandarenka Y.V."/>
            <person name="Zhorov D.G."/>
            <person name="Warner D."/>
        </authorList>
    </citation>
    <scope>NUCLEOTIDE SEQUENCE [LARGE SCALE GENOMIC DNA]</scope>
    <source>
        <strain evidence="1">180601</strain>
        <tissue evidence="1">Whole Body</tissue>
    </source>
</reference>
<dbReference type="Proteomes" id="UP000478052">
    <property type="component" value="Unassembled WGS sequence"/>
</dbReference>
<name>A0A6G0ZLR0_APHCR</name>